<dbReference type="RefSeq" id="WP_109323709.1">
    <property type="nucleotide sequence ID" value="NZ_CP029352.1"/>
</dbReference>
<dbReference type="InterPro" id="IPR001867">
    <property type="entry name" value="OmpR/PhoB-type_DNA-bd"/>
</dbReference>
<evidence type="ECO:0000256" key="4">
    <source>
        <dbReference type="ARBA" id="ARBA00023125"/>
    </source>
</evidence>
<evidence type="ECO:0000313" key="10">
    <source>
        <dbReference type="EMBL" id="AWK84930.1"/>
    </source>
</evidence>
<feature type="modified residue" description="4-aspartylphosphate" evidence="6">
    <location>
        <position position="54"/>
    </location>
</feature>
<keyword evidence="3" id="KW-0805">Transcription regulation</keyword>
<reference evidence="11" key="1">
    <citation type="submission" date="2018-05" db="EMBL/GenBank/DDBJ databases">
        <title>Azospirillum thermophila sp. nov., a novel isolated from hot spring.</title>
        <authorList>
            <person name="Zhao Z."/>
        </authorList>
    </citation>
    <scope>NUCLEOTIDE SEQUENCE [LARGE SCALE GENOMIC DNA]</scope>
    <source>
        <strain evidence="11">CFH 70021</strain>
    </source>
</reference>
<dbReference type="Pfam" id="PF00072">
    <property type="entry name" value="Response_reg"/>
    <property type="match status" value="1"/>
</dbReference>
<dbReference type="InterPro" id="IPR016032">
    <property type="entry name" value="Sig_transdc_resp-reg_C-effctor"/>
</dbReference>
<dbReference type="SMART" id="SM00862">
    <property type="entry name" value="Trans_reg_C"/>
    <property type="match status" value="1"/>
</dbReference>
<evidence type="ECO:0000259" key="9">
    <source>
        <dbReference type="PROSITE" id="PS51755"/>
    </source>
</evidence>
<dbReference type="Pfam" id="PF00486">
    <property type="entry name" value="Trans_reg_C"/>
    <property type="match status" value="1"/>
</dbReference>
<dbReference type="InterPro" id="IPR001789">
    <property type="entry name" value="Sig_transdc_resp-reg_receiver"/>
</dbReference>
<dbReference type="PANTHER" id="PTHR48111:SF4">
    <property type="entry name" value="DNA-BINDING DUAL TRANSCRIPTIONAL REGULATOR OMPR"/>
    <property type="match status" value="1"/>
</dbReference>
<keyword evidence="5" id="KW-0804">Transcription</keyword>
<dbReference type="PROSITE" id="PS50110">
    <property type="entry name" value="RESPONSE_REGULATORY"/>
    <property type="match status" value="1"/>
</dbReference>
<dbReference type="GO" id="GO:0005829">
    <property type="term" value="C:cytosol"/>
    <property type="evidence" value="ECO:0007669"/>
    <property type="project" value="TreeGrafter"/>
</dbReference>
<dbReference type="GO" id="GO:0032993">
    <property type="term" value="C:protein-DNA complex"/>
    <property type="evidence" value="ECO:0007669"/>
    <property type="project" value="TreeGrafter"/>
</dbReference>
<dbReference type="PROSITE" id="PS51755">
    <property type="entry name" value="OMPR_PHOB"/>
    <property type="match status" value="1"/>
</dbReference>
<keyword evidence="1 6" id="KW-0597">Phosphoprotein</keyword>
<evidence type="ECO:0000256" key="2">
    <source>
        <dbReference type="ARBA" id="ARBA00023012"/>
    </source>
</evidence>
<evidence type="ECO:0000256" key="3">
    <source>
        <dbReference type="ARBA" id="ARBA00023015"/>
    </source>
</evidence>
<dbReference type="EMBL" id="CP029352">
    <property type="protein sequence ID" value="AWK84930.1"/>
    <property type="molecule type" value="Genomic_DNA"/>
</dbReference>
<proteinExistence type="predicted"/>
<dbReference type="InterPro" id="IPR036388">
    <property type="entry name" value="WH-like_DNA-bd_sf"/>
</dbReference>
<dbReference type="GO" id="GO:0000156">
    <property type="term" value="F:phosphorelay response regulator activity"/>
    <property type="evidence" value="ECO:0007669"/>
    <property type="project" value="TreeGrafter"/>
</dbReference>
<feature type="domain" description="OmpR/PhoB-type" evidence="9">
    <location>
        <begin position="124"/>
        <end position="225"/>
    </location>
</feature>
<dbReference type="AlphaFoldDB" id="A0A2S2CKN6"/>
<dbReference type="CDD" id="cd00383">
    <property type="entry name" value="trans_reg_C"/>
    <property type="match status" value="1"/>
</dbReference>
<sequence>MAQATVLVVEDAAELRELYAGCLADAGYRVLHAPDAATMQRLLTEEHPDLVLLDINLPDANGLELARSLHIRDRTGLMFVTVHTDDEDRIGALEDAGDDYVTKPVDPRELLARVRNLLRRKSHDSYLRFDGWTLDLVRRALFRPDGSFQALTTGEFNVLAALAAMRPNPVNREYLLDVISNRDRDNVSEHTVDMLVMRLRRKMRSDDGRPAPIVTVRGVGYALSESAPESD</sequence>
<dbReference type="Proteomes" id="UP000245629">
    <property type="component" value="Chromosome 1"/>
</dbReference>
<feature type="DNA-binding region" description="OmpR/PhoB-type" evidence="7">
    <location>
        <begin position="124"/>
        <end position="225"/>
    </location>
</feature>
<gene>
    <name evidence="10" type="ORF">DEW08_00915</name>
</gene>
<organism evidence="10 11">
    <name type="scientific">Azospirillum thermophilum</name>
    <dbReference type="NCBI Taxonomy" id="2202148"/>
    <lineage>
        <taxon>Bacteria</taxon>
        <taxon>Pseudomonadati</taxon>
        <taxon>Pseudomonadota</taxon>
        <taxon>Alphaproteobacteria</taxon>
        <taxon>Rhodospirillales</taxon>
        <taxon>Azospirillaceae</taxon>
        <taxon>Azospirillum</taxon>
    </lineage>
</organism>
<dbReference type="GO" id="GO:0006355">
    <property type="term" value="P:regulation of DNA-templated transcription"/>
    <property type="evidence" value="ECO:0007669"/>
    <property type="project" value="InterPro"/>
</dbReference>
<dbReference type="KEGG" id="azz:DEW08_00915"/>
<keyword evidence="2" id="KW-0902">Two-component regulatory system</keyword>
<feature type="domain" description="Response regulatory" evidence="8">
    <location>
        <begin position="5"/>
        <end position="118"/>
    </location>
</feature>
<dbReference type="SUPFAM" id="SSF52172">
    <property type="entry name" value="CheY-like"/>
    <property type="match status" value="1"/>
</dbReference>
<evidence type="ECO:0000259" key="8">
    <source>
        <dbReference type="PROSITE" id="PS50110"/>
    </source>
</evidence>
<protein>
    <submittedName>
        <fullName evidence="10">DNA-binding response regulator</fullName>
    </submittedName>
</protein>
<dbReference type="Gene3D" id="3.40.50.2300">
    <property type="match status" value="1"/>
</dbReference>
<dbReference type="Gene3D" id="1.10.10.10">
    <property type="entry name" value="Winged helix-like DNA-binding domain superfamily/Winged helix DNA-binding domain"/>
    <property type="match status" value="1"/>
</dbReference>
<dbReference type="InterPro" id="IPR011006">
    <property type="entry name" value="CheY-like_superfamily"/>
</dbReference>
<evidence type="ECO:0000256" key="6">
    <source>
        <dbReference type="PROSITE-ProRule" id="PRU00169"/>
    </source>
</evidence>
<evidence type="ECO:0000313" key="11">
    <source>
        <dbReference type="Proteomes" id="UP000245629"/>
    </source>
</evidence>
<dbReference type="PANTHER" id="PTHR48111">
    <property type="entry name" value="REGULATOR OF RPOS"/>
    <property type="match status" value="1"/>
</dbReference>
<dbReference type="SUPFAM" id="SSF46894">
    <property type="entry name" value="C-terminal effector domain of the bipartite response regulators"/>
    <property type="match status" value="1"/>
</dbReference>
<dbReference type="InterPro" id="IPR039420">
    <property type="entry name" value="WalR-like"/>
</dbReference>
<dbReference type="GO" id="GO:0000976">
    <property type="term" value="F:transcription cis-regulatory region binding"/>
    <property type="evidence" value="ECO:0007669"/>
    <property type="project" value="TreeGrafter"/>
</dbReference>
<name>A0A2S2CKN6_9PROT</name>
<dbReference type="OrthoDB" id="9802426at2"/>
<evidence type="ECO:0000256" key="7">
    <source>
        <dbReference type="PROSITE-ProRule" id="PRU01091"/>
    </source>
</evidence>
<dbReference type="Gene3D" id="6.10.250.690">
    <property type="match status" value="1"/>
</dbReference>
<keyword evidence="4 7" id="KW-0238">DNA-binding</keyword>
<evidence type="ECO:0000256" key="1">
    <source>
        <dbReference type="ARBA" id="ARBA00022553"/>
    </source>
</evidence>
<accession>A0A2S2CKN6</accession>
<dbReference type="SMART" id="SM00448">
    <property type="entry name" value="REC"/>
    <property type="match status" value="1"/>
</dbReference>
<evidence type="ECO:0000256" key="5">
    <source>
        <dbReference type="ARBA" id="ARBA00023163"/>
    </source>
</evidence>
<keyword evidence="11" id="KW-1185">Reference proteome</keyword>